<reference evidence="7 8" key="1">
    <citation type="journal article" date="2016" name="Mol. Biol. Evol.">
        <title>Comparative Genomics of Early-Diverging Mushroom-Forming Fungi Provides Insights into the Origins of Lignocellulose Decay Capabilities.</title>
        <authorList>
            <person name="Nagy L.G."/>
            <person name="Riley R."/>
            <person name="Tritt A."/>
            <person name="Adam C."/>
            <person name="Daum C."/>
            <person name="Floudas D."/>
            <person name="Sun H."/>
            <person name="Yadav J.S."/>
            <person name="Pangilinan J."/>
            <person name="Larsson K.H."/>
            <person name="Matsuura K."/>
            <person name="Barry K."/>
            <person name="Labutti K."/>
            <person name="Kuo R."/>
            <person name="Ohm R.A."/>
            <person name="Bhattacharya S.S."/>
            <person name="Shirouzu T."/>
            <person name="Yoshinaga Y."/>
            <person name="Martin F.M."/>
            <person name="Grigoriev I.V."/>
            <person name="Hibbett D.S."/>
        </authorList>
    </citation>
    <scope>NUCLEOTIDE SEQUENCE [LARGE SCALE GENOMIC DNA]</scope>
    <source>
        <strain evidence="7 8">HHB12733</strain>
    </source>
</reference>
<dbReference type="STRING" id="1353952.A0A165DVU0"/>
<keyword evidence="4" id="KW-0456">Lyase</keyword>
<dbReference type="PANTHER" id="PTHR33337">
    <property type="entry name" value="GFA DOMAIN-CONTAINING PROTEIN"/>
    <property type="match status" value="1"/>
</dbReference>
<feature type="region of interest" description="Disordered" evidence="5">
    <location>
        <begin position="1"/>
        <end position="24"/>
    </location>
</feature>
<dbReference type="EMBL" id="KV424032">
    <property type="protein sequence ID" value="KZT53643.1"/>
    <property type="molecule type" value="Genomic_DNA"/>
</dbReference>
<keyword evidence="3" id="KW-0862">Zinc</keyword>
<protein>
    <recommendedName>
        <fullName evidence="6">CENP-V/GFA domain-containing protein</fullName>
    </recommendedName>
</protein>
<evidence type="ECO:0000256" key="1">
    <source>
        <dbReference type="ARBA" id="ARBA00005495"/>
    </source>
</evidence>
<dbReference type="OrthoDB" id="9970124at2759"/>
<organism evidence="7 8">
    <name type="scientific">Calocera cornea HHB12733</name>
    <dbReference type="NCBI Taxonomy" id="1353952"/>
    <lineage>
        <taxon>Eukaryota</taxon>
        <taxon>Fungi</taxon>
        <taxon>Dikarya</taxon>
        <taxon>Basidiomycota</taxon>
        <taxon>Agaricomycotina</taxon>
        <taxon>Dacrymycetes</taxon>
        <taxon>Dacrymycetales</taxon>
        <taxon>Dacrymycetaceae</taxon>
        <taxon>Calocera</taxon>
    </lineage>
</organism>
<dbReference type="SUPFAM" id="SSF51316">
    <property type="entry name" value="Mss4-like"/>
    <property type="match status" value="1"/>
</dbReference>
<evidence type="ECO:0000313" key="8">
    <source>
        <dbReference type="Proteomes" id="UP000076842"/>
    </source>
</evidence>
<keyword evidence="8" id="KW-1185">Reference proteome</keyword>
<name>A0A165DVU0_9BASI</name>
<evidence type="ECO:0000256" key="2">
    <source>
        <dbReference type="ARBA" id="ARBA00022723"/>
    </source>
</evidence>
<dbReference type="InterPro" id="IPR011057">
    <property type="entry name" value="Mss4-like_sf"/>
</dbReference>
<evidence type="ECO:0000313" key="7">
    <source>
        <dbReference type="EMBL" id="KZT53643.1"/>
    </source>
</evidence>
<keyword evidence="2" id="KW-0479">Metal-binding</keyword>
<comment type="similarity">
    <text evidence="1">Belongs to the Gfa family.</text>
</comment>
<evidence type="ECO:0000256" key="3">
    <source>
        <dbReference type="ARBA" id="ARBA00022833"/>
    </source>
</evidence>
<dbReference type="Proteomes" id="UP000076842">
    <property type="component" value="Unassembled WGS sequence"/>
</dbReference>
<dbReference type="InParanoid" id="A0A165DVU0"/>
<dbReference type="PROSITE" id="PS51891">
    <property type="entry name" value="CENP_V_GFA"/>
    <property type="match status" value="1"/>
</dbReference>
<dbReference type="Gene3D" id="3.90.1590.10">
    <property type="entry name" value="glutathione-dependent formaldehyde- activating enzyme (gfa)"/>
    <property type="match status" value="1"/>
</dbReference>
<gene>
    <name evidence="7" type="ORF">CALCODRAFT_500905</name>
</gene>
<dbReference type="InterPro" id="IPR006913">
    <property type="entry name" value="CENP-V/GFA"/>
</dbReference>
<dbReference type="AlphaFoldDB" id="A0A165DVU0"/>
<sequence>MSTSPSPSPPAWASDPPYTLPPGERAPFQPTWHGACFCRTVQWAVRREQPLDAKYCHCTDCQRLHGAPFQWAAIFRKTDVRLTRGVEALEFFSSATGKREHALPCKVYCRECHTHGRPLIPSFRTPRFLAAPY</sequence>
<accession>A0A165DVU0</accession>
<evidence type="ECO:0000256" key="5">
    <source>
        <dbReference type="SAM" id="MobiDB-lite"/>
    </source>
</evidence>
<dbReference type="GO" id="GO:0016846">
    <property type="term" value="F:carbon-sulfur lyase activity"/>
    <property type="evidence" value="ECO:0007669"/>
    <property type="project" value="InterPro"/>
</dbReference>
<proteinExistence type="inferred from homology"/>
<evidence type="ECO:0000256" key="4">
    <source>
        <dbReference type="ARBA" id="ARBA00023239"/>
    </source>
</evidence>
<evidence type="ECO:0000259" key="6">
    <source>
        <dbReference type="PROSITE" id="PS51891"/>
    </source>
</evidence>
<feature type="compositionally biased region" description="Pro residues" evidence="5">
    <location>
        <begin position="1"/>
        <end position="10"/>
    </location>
</feature>
<dbReference type="Pfam" id="PF04828">
    <property type="entry name" value="GFA"/>
    <property type="match status" value="1"/>
</dbReference>
<dbReference type="PANTHER" id="PTHR33337:SF40">
    <property type="entry name" value="CENP-V_GFA DOMAIN-CONTAINING PROTEIN-RELATED"/>
    <property type="match status" value="1"/>
</dbReference>
<feature type="domain" description="CENP-V/GFA" evidence="6">
    <location>
        <begin position="32"/>
        <end position="133"/>
    </location>
</feature>
<dbReference type="GO" id="GO:0046872">
    <property type="term" value="F:metal ion binding"/>
    <property type="evidence" value="ECO:0007669"/>
    <property type="project" value="UniProtKB-KW"/>
</dbReference>